<dbReference type="KEGG" id="salo:EF888_18610"/>
<organism evidence="6 7">
    <name type="scientific">Silicimonas algicola</name>
    <dbReference type="NCBI Taxonomy" id="1826607"/>
    <lineage>
        <taxon>Bacteria</taxon>
        <taxon>Pseudomonadati</taxon>
        <taxon>Pseudomonadota</taxon>
        <taxon>Alphaproteobacteria</taxon>
        <taxon>Rhodobacterales</taxon>
        <taxon>Paracoccaceae</taxon>
    </lineage>
</organism>
<dbReference type="Pfam" id="PF01124">
    <property type="entry name" value="MAPEG"/>
    <property type="match status" value="1"/>
</dbReference>
<dbReference type="EMBL" id="QGGV01000012">
    <property type="protein sequence ID" value="PWK54155.1"/>
    <property type="molecule type" value="Genomic_DNA"/>
</dbReference>
<keyword evidence="2 5" id="KW-0812">Transmembrane</keyword>
<accession>A0A316G1A2</accession>
<evidence type="ECO:0000256" key="3">
    <source>
        <dbReference type="ARBA" id="ARBA00022989"/>
    </source>
</evidence>
<comment type="subcellular location">
    <subcellularLocation>
        <location evidence="1">Membrane</location>
    </subcellularLocation>
</comment>
<feature type="transmembrane region" description="Helical" evidence="5">
    <location>
        <begin position="109"/>
        <end position="126"/>
    </location>
</feature>
<gene>
    <name evidence="6" type="ORF">C8D95_112144</name>
</gene>
<dbReference type="Proteomes" id="UP000245390">
    <property type="component" value="Unassembled WGS sequence"/>
</dbReference>
<evidence type="ECO:0000256" key="5">
    <source>
        <dbReference type="SAM" id="Phobius"/>
    </source>
</evidence>
<comment type="caution">
    <text evidence="6">The sequence shown here is derived from an EMBL/GenBank/DDBJ whole genome shotgun (WGS) entry which is preliminary data.</text>
</comment>
<dbReference type="SUPFAM" id="SSF161084">
    <property type="entry name" value="MAPEG domain-like"/>
    <property type="match status" value="1"/>
</dbReference>
<evidence type="ECO:0000256" key="2">
    <source>
        <dbReference type="ARBA" id="ARBA00022692"/>
    </source>
</evidence>
<reference evidence="6 7" key="1">
    <citation type="submission" date="2018-05" db="EMBL/GenBank/DDBJ databases">
        <title>Genomic Encyclopedia of Type Strains, Phase IV (KMG-IV): sequencing the most valuable type-strain genomes for metagenomic binning, comparative biology and taxonomic classification.</title>
        <authorList>
            <person name="Goeker M."/>
        </authorList>
    </citation>
    <scope>NUCLEOTIDE SEQUENCE [LARGE SCALE GENOMIC DNA]</scope>
    <source>
        <strain evidence="6 7">DSM 103371</strain>
    </source>
</reference>
<dbReference type="InterPro" id="IPR001129">
    <property type="entry name" value="Membr-assoc_MAPEG"/>
</dbReference>
<evidence type="ECO:0000313" key="6">
    <source>
        <dbReference type="EMBL" id="PWK54155.1"/>
    </source>
</evidence>
<keyword evidence="4 5" id="KW-0472">Membrane</keyword>
<dbReference type="GO" id="GO:0016020">
    <property type="term" value="C:membrane"/>
    <property type="evidence" value="ECO:0007669"/>
    <property type="project" value="UniProtKB-SubCell"/>
</dbReference>
<evidence type="ECO:0000256" key="4">
    <source>
        <dbReference type="ARBA" id="ARBA00023136"/>
    </source>
</evidence>
<protein>
    <submittedName>
        <fullName evidence="6">Putative MAPEG superfamily protein</fullName>
    </submittedName>
</protein>
<dbReference type="PANTHER" id="PTHR35371">
    <property type="entry name" value="INNER MEMBRANE PROTEIN"/>
    <property type="match status" value="1"/>
</dbReference>
<dbReference type="RefSeq" id="WP_109760931.1">
    <property type="nucleotide sequence ID" value="NZ_CP034588.1"/>
</dbReference>
<proteinExistence type="predicted"/>
<dbReference type="AlphaFoldDB" id="A0A316G1A2"/>
<keyword evidence="3 5" id="KW-1133">Transmembrane helix</keyword>
<keyword evidence="7" id="KW-1185">Reference proteome</keyword>
<evidence type="ECO:0000256" key="1">
    <source>
        <dbReference type="ARBA" id="ARBA00004370"/>
    </source>
</evidence>
<dbReference type="PANTHER" id="PTHR35371:SF1">
    <property type="entry name" value="BLR7753 PROTEIN"/>
    <property type="match status" value="1"/>
</dbReference>
<dbReference type="Gene3D" id="1.20.120.550">
    <property type="entry name" value="Membrane associated eicosanoid/glutathione metabolism-like domain"/>
    <property type="match status" value="1"/>
</dbReference>
<sequence length="127" mass="13196">MSLVLTLGLFAALTLLYVSADGLLLKAAVGNSWTVGPRDTEADRGPLAGRARRALSNFTETAPAFVALAVAGASLPPDRVWEAGALAYLAGRAAYLPAYLSGLPWLRTVLWWVASGGLLAMLASLAV</sequence>
<name>A0A316G1A2_9RHOB</name>
<dbReference type="InterPro" id="IPR023352">
    <property type="entry name" value="MAPEG-like_dom_sf"/>
</dbReference>
<evidence type="ECO:0000313" key="7">
    <source>
        <dbReference type="Proteomes" id="UP000245390"/>
    </source>
</evidence>